<dbReference type="RefSeq" id="WP_175223135.1">
    <property type="nucleotide sequence ID" value="NZ_CABWIL020000032.1"/>
</dbReference>
<dbReference type="InterPro" id="IPR014729">
    <property type="entry name" value="Rossmann-like_a/b/a_fold"/>
</dbReference>
<reference evidence="2 3" key="1">
    <citation type="submission" date="2020-04" db="EMBL/GenBank/DDBJ databases">
        <authorList>
            <person name="Depoorter E."/>
        </authorList>
    </citation>
    <scope>NUCLEOTIDE SEQUENCE [LARGE SCALE GENOMIC DNA]</scope>
    <source>
        <strain evidence="2 3">BCC0217</strain>
    </source>
</reference>
<protein>
    <submittedName>
        <fullName evidence="2">Phosphoadenosine phosphosulfate reductase</fullName>
        <ecNumber evidence="2">1.8.4.8</ecNumber>
    </submittedName>
</protein>
<dbReference type="SUPFAM" id="SSF52402">
    <property type="entry name" value="Adenine nucleotide alpha hydrolases-like"/>
    <property type="match status" value="1"/>
</dbReference>
<dbReference type="InterPro" id="IPR002500">
    <property type="entry name" value="PAPS_reduct_dom"/>
</dbReference>
<dbReference type="Gene3D" id="3.40.50.620">
    <property type="entry name" value="HUPs"/>
    <property type="match status" value="1"/>
</dbReference>
<dbReference type="InterPro" id="IPR050128">
    <property type="entry name" value="Sulfate_adenylyltrnsfr_sub2"/>
</dbReference>
<gene>
    <name evidence="2" type="primary">cysH</name>
    <name evidence="2" type="ORF">BLA3211_06930</name>
</gene>
<keyword evidence="2" id="KW-0560">Oxidoreductase</keyword>
<organism evidence="2 3">
    <name type="scientific">Burkholderia aenigmatica</name>
    <dbReference type="NCBI Taxonomy" id="2015348"/>
    <lineage>
        <taxon>Bacteria</taxon>
        <taxon>Pseudomonadati</taxon>
        <taxon>Pseudomonadota</taxon>
        <taxon>Betaproteobacteria</taxon>
        <taxon>Burkholderiales</taxon>
        <taxon>Burkholderiaceae</taxon>
        <taxon>Burkholderia</taxon>
        <taxon>Burkholderia cepacia complex</taxon>
    </lineage>
</organism>
<evidence type="ECO:0000259" key="1">
    <source>
        <dbReference type="Pfam" id="PF01507"/>
    </source>
</evidence>
<proteinExistence type="predicted"/>
<evidence type="ECO:0000313" key="3">
    <source>
        <dbReference type="Proteomes" id="UP000494301"/>
    </source>
</evidence>
<evidence type="ECO:0000313" key="2">
    <source>
        <dbReference type="EMBL" id="CAB3972362.1"/>
    </source>
</evidence>
<dbReference type="PANTHER" id="PTHR43196:SF2">
    <property type="entry name" value="PHOSPHOADENOSINE PHOSPHOSULFATE REDUCTASE"/>
    <property type="match status" value="1"/>
</dbReference>
<dbReference type="EC" id="1.8.4.8" evidence="2"/>
<sequence length="242" mass="27706">MNVKEIVERHQRIALQFSGGKDSLALLYQMRPYWDRLTVYWLDTGDSFPETHELVEQLEQIVPHFERIEGRQPDVILAYGIPADIVPANATPIGIAAKGSGALIQDRYSCCMRSLMLPMHERMKADGITLVIRGQKASDRMRAPIKSGHVEDGIEYLFPLEGWDDSRVFAFLHEQGIALPRYYEVMRTSPDCMTCSAYWEDGRAAYLKRYHPEAYEEYQRRLNTISDATAEAITHFNMEIGG</sequence>
<dbReference type="Proteomes" id="UP000494301">
    <property type="component" value="Unassembled WGS sequence"/>
</dbReference>
<dbReference type="GO" id="GO:0004604">
    <property type="term" value="F:phosphoadenylyl-sulfate reductase (thioredoxin) activity"/>
    <property type="evidence" value="ECO:0007669"/>
    <property type="project" value="UniProtKB-EC"/>
</dbReference>
<dbReference type="EMBL" id="CABWIL020000032">
    <property type="protein sequence ID" value="CAB3972362.1"/>
    <property type="molecule type" value="Genomic_DNA"/>
</dbReference>
<accession>A0A6J5JKS3</accession>
<dbReference type="PANTHER" id="PTHR43196">
    <property type="entry name" value="SULFATE ADENYLYLTRANSFERASE SUBUNIT 2"/>
    <property type="match status" value="1"/>
</dbReference>
<name>A0A6J5JKS3_9BURK</name>
<feature type="domain" description="Phosphoadenosine phosphosulphate reductase" evidence="1">
    <location>
        <begin position="13"/>
        <end position="195"/>
    </location>
</feature>
<dbReference type="AlphaFoldDB" id="A0A6J5JKS3"/>
<dbReference type="Pfam" id="PF01507">
    <property type="entry name" value="PAPS_reduct"/>
    <property type="match status" value="1"/>
</dbReference>